<reference evidence="1 2" key="1">
    <citation type="submission" date="2016-01" db="EMBL/GenBank/DDBJ databases">
        <title>Draft Genome Sequences of Seven Thermophilic Sporeformers Isolated from Foods.</title>
        <authorList>
            <person name="Berendsen E.M."/>
            <person name="Wells-Bennik M.H."/>
            <person name="Krawcyk A.O."/>
            <person name="De Jong A."/>
            <person name="Holsappel S."/>
            <person name="Eijlander R.T."/>
            <person name="Kuipers O.P."/>
        </authorList>
    </citation>
    <scope>NUCLEOTIDE SEQUENCE [LARGE SCALE GENOMIC DNA]</scope>
    <source>
        <strain evidence="1 2">B4135</strain>
    </source>
</reference>
<proteinExistence type="predicted"/>
<dbReference type="AlphaFoldDB" id="A0A150LSD3"/>
<comment type="caution">
    <text evidence="1">The sequence shown here is derived from an EMBL/GenBank/DDBJ whole genome shotgun (WGS) entry which is preliminary data.</text>
</comment>
<dbReference type="STRING" id="301148.B4135_2699"/>
<accession>A0A150LSD3</accession>
<sequence>MGHRGDHGALPFAAIHGIPCPSRDRETKPCRLSAGKTARRANGFHAIRYDNGYSFGFMQSASL</sequence>
<dbReference type="Proteomes" id="UP000075683">
    <property type="component" value="Unassembled WGS sequence"/>
</dbReference>
<protein>
    <submittedName>
        <fullName evidence="1">Uncharacterized protein</fullName>
    </submittedName>
</protein>
<gene>
    <name evidence="1" type="ORF">B4135_2699</name>
</gene>
<dbReference type="EMBL" id="LQYT01000072">
    <property type="protein sequence ID" value="KYD15131.1"/>
    <property type="molecule type" value="Genomic_DNA"/>
</dbReference>
<evidence type="ECO:0000313" key="2">
    <source>
        <dbReference type="Proteomes" id="UP000075683"/>
    </source>
</evidence>
<name>A0A150LSD3_9BACI</name>
<organism evidence="1 2">
    <name type="scientific">Caldibacillus debilis</name>
    <dbReference type="NCBI Taxonomy" id="301148"/>
    <lineage>
        <taxon>Bacteria</taxon>
        <taxon>Bacillati</taxon>
        <taxon>Bacillota</taxon>
        <taxon>Bacilli</taxon>
        <taxon>Bacillales</taxon>
        <taxon>Bacillaceae</taxon>
        <taxon>Caldibacillus</taxon>
    </lineage>
</organism>
<evidence type="ECO:0000313" key="1">
    <source>
        <dbReference type="EMBL" id="KYD15131.1"/>
    </source>
</evidence>